<evidence type="ECO:0000256" key="3">
    <source>
        <dbReference type="SAM" id="SignalP"/>
    </source>
</evidence>
<feature type="domain" description="ShKT" evidence="4">
    <location>
        <begin position="417"/>
        <end position="451"/>
    </location>
</feature>
<proteinExistence type="predicted"/>
<feature type="signal peptide" evidence="3">
    <location>
        <begin position="1"/>
        <end position="24"/>
    </location>
</feature>
<dbReference type="PANTHER" id="PTHR21724:SF109">
    <property type="entry name" value="SHKT DOMAIN-CONTAINING PROTEIN"/>
    <property type="match status" value="1"/>
</dbReference>
<dbReference type="InterPro" id="IPR024079">
    <property type="entry name" value="MetalloPept_cat_dom_sf"/>
</dbReference>
<dbReference type="EMBL" id="JBAMIC010000024">
    <property type="protein sequence ID" value="KAK7090224.1"/>
    <property type="molecule type" value="Genomic_DNA"/>
</dbReference>
<dbReference type="AlphaFoldDB" id="A0AAN9ANR6"/>
<dbReference type="Pfam" id="PF01549">
    <property type="entry name" value="ShK"/>
    <property type="match status" value="3"/>
</dbReference>
<sequence length="514" mass="56135">MAKFVTVVCCLLVFLGNTDIKVLAAIGGQRLRSGDATETHSCYHVRGPPEELSDPNVMRPNGVDTTFYQKYTEAYGIPILGTSNITDDALKRACYTVRFLFAGHSGIRTMFYKLGGRFAIMSATEVTLDFPEFSTMASRWNSRARGLGGTWQKPITTGAEENLLCYKTDRYYSEDIFLHESAHAVDLIAAWAVITGFRQAVRDAFSHANDTGLWHNTYAATNAVEYWAEGVQTYFNVNARGSPGGNGVHNDIDTRRELEYYDPTLFQLIQEVFPCNNAYLKRCESTRAKENNQVLQMNCNTDGPGTVNGFIASLSSEDPMCQDSRPLDCLSWSLSGECKNNPSYMRGNCRASCKVCTPATSPVTTTASTARLSTLSATTSTSTPTTPTSTAATSTSTTTTSTQAATASTSTTTASNCTDRSRHCSWWSSRGECEKNPRYMRSNCKLSCGRCASTSAASTSTATTSTSTATPSDCKDDNRYCPWWSSVGECQRNPRYMLSNCKLSCGQCSRPSAA</sequence>
<evidence type="ECO:0000313" key="6">
    <source>
        <dbReference type="Proteomes" id="UP001374579"/>
    </source>
</evidence>
<keyword evidence="1" id="KW-1015">Disulfide bond</keyword>
<evidence type="ECO:0000313" key="5">
    <source>
        <dbReference type="EMBL" id="KAK7090224.1"/>
    </source>
</evidence>
<dbReference type="InterPro" id="IPR003582">
    <property type="entry name" value="ShKT_dom"/>
</dbReference>
<dbReference type="SUPFAM" id="SSF55486">
    <property type="entry name" value="Metalloproteases ('zincins'), catalytic domain"/>
    <property type="match status" value="1"/>
</dbReference>
<protein>
    <recommendedName>
        <fullName evidence="4">ShKT domain-containing protein</fullName>
    </recommendedName>
</protein>
<feature type="disulfide bond" evidence="1">
    <location>
        <begin position="417"/>
        <end position="451"/>
    </location>
</feature>
<keyword evidence="6" id="KW-1185">Reference proteome</keyword>
<feature type="chain" id="PRO_5042834847" description="ShKT domain-containing protein" evidence="3">
    <location>
        <begin position="25"/>
        <end position="514"/>
    </location>
</feature>
<dbReference type="Gene3D" id="1.10.10.1940">
    <property type="match status" value="1"/>
</dbReference>
<evidence type="ECO:0000256" key="2">
    <source>
        <dbReference type="SAM" id="MobiDB-lite"/>
    </source>
</evidence>
<feature type="domain" description="ShKT" evidence="4">
    <location>
        <begin position="474"/>
        <end position="508"/>
    </location>
</feature>
<organism evidence="5 6">
    <name type="scientific">Littorina saxatilis</name>
    <dbReference type="NCBI Taxonomy" id="31220"/>
    <lineage>
        <taxon>Eukaryota</taxon>
        <taxon>Metazoa</taxon>
        <taxon>Spiralia</taxon>
        <taxon>Lophotrochozoa</taxon>
        <taxon>Mollusca</taxon>
        <taxon>Gastropoda</taxon>
        <taxon>Caenogastropoda</taxon>
        <taxon>Littorinimorpha</taxon>
        <taxon>Littorinoidea</taxon>
        <taxon>Littorinidae</taxon>
        <taxon>Littorina</taxon>
    </lineage>
</organism>
<feature type="region of interest" description="Disordered" evidence="2">
    <location>
        <begin position="374"/>
        <end position="407"/>
    </location>
</feature>
<dbReference type="GO" id="GO:0008237">
    <property type="term" value="F:metallopeptidase activity"/>
    <property type="evidence" value="ECO:0007669"/>
    <property type="project" value="InterPro"/>
</dbReference>
<feature type="disulfide bond" evidence="1">
    <location>
        <begin position="474"/>
        <end position="508"/>
    </location>
</feature>
<dbReference type="PANTHER" id="PTHR21724">
    <property type="entry name" value="SHKT DOMAIN-CONTAINING PROTEIN"/>
    <property type="match status" value="1"/>
</dbReference>
<dbReference type="PROSITE" id="PS51670">
    <property type="entry name" value="SHKT"/>
    <property type="match status" value="3"/>
</dbReference>
<comment type="caution">
    <text evidence="5">The sequence shown here is derived from an EMBL/GenBank/DDBJ whole genome shotgun (WGS) entry which is preliminary data.</text>
</comment>
<comment type="caution">
    <text evidence="1">Lacks conserved residue(s) required for the propagation of feature annotation.</text>
</comment>
<accession>A0AAN9ANR6</accession>
<evidence type="ECO:0000256" key="1">
    <source>
        <dbReference type="PROSITE-ProRule" id="PRU01005"/>
    </source>
</evidence>
<evidence type="ECO:0000259" key="4">
    <source>
        <dbReference type="PROSITE" id="PS51670"/>
    </source>
</evidence>
<gene>
    <name evidence="5" type="ORF">V1264_010050</name>
</gene>
<dbReference type="Proteomes" id="UP001374579">
    <property type="component" value="Unassembled WGS sequence"/>
</dbReference>
<dbReference type="SMART" id="SM00254">
    <property type="entry name" value="ShKT"/>
    <property type="match status" value="3"/>
</dbReference>
<feature type="domain" description="ShKT" evidence="4">
    <location>
        <begin position="321"/>
        <end position="356"/>
    </location>
</feature>
<reference evidence="5 6" key="1">
    <citation type="submission" date="2024-02" db="EMBL/GenBank/DDBJ databases">
        <title>Chromosome-scale genome assembly of the rough periwinkle Littorina saxatilis.</title>
        <authorList>
            <person name="De Jode A."/>
            <person name="Faria R."/>
            <person name="Formenti G."/>
            <person name="Sims Y."/>
            <person name="Smith T.P."/>
            <person name="Tracey A."/>
            <person name="Wood J.M.D."/>
            <person name="Zagrodzka Z.B."/>
            <person name="Johannesson K."/>
            <person name="Butlin R.K."/>
            <person name="Leder E.H."/>
        </authorList>
    </citation>
    <scope>NUCLEOTIDE SEQUENCE [LARGE SCALE GENOMIC DNA]</scope>
    <source>
        <strain evidence="5">Snail1</strain>
        <tissue evidence="5">Muscle</tissue>
    </source>
</reference>
<keyword evidence="3" id="KW-0732">Signal</keyword>
<name>A0AAN9ANR6_9CAEN</name>
<dbReference type="Gene3D" id="3.40.390.10">
    <property type="entry name" value="Collagenase (Catalytic Domain)"/>
    <property type="match status" value="1"/>
</dbReference>